<dbReference type="InterPro" id="IPR008964">
    <property type="entry name" value="Invasin/intimin_cell_adhesion"/>
</dbReference>
<reference evidence="4 5" key="1">
    <citation type="submission" date="2021-07" db="EMBL/GenBank/DDBJ databases">
        <title>Shewanella sp. nov, isolated from SCS.</title>
        <authorList>
            <person name="Cao W.R."/>
        </authorList>
    </citation>
    <scope>NUCLEOTIDE SEQUENCE [LARGE SCALE GENOMIC DNA]</scope>
    <source>
        <strain evidence="4 5">NR704-98</strain>
    </source>
</reference>
<dbReference type="RefSeq" id="WP_220108466.1">
    <property type="nucleotide sequence ID" value="NZ_JAHZST010000002.1"/>
</dbReference>
<keyword evidence="5" id="KW-1185">Reference proteome</keyword>
<evidence type="ECO:0000256" key="1">
    <source>
        <dbReference type="ARBA" id="ARBA00010116"/>
    </source>
</evidence>
<gene>
    <name evidence="4" type="ORF">K0625_03935</name>
</gene>
<dbReference type="InterPro" id="IPR013783">
    <property type="entry name" value="Ig-like_fold"/>
</dbReference>
<dbReference type="Proteomes" id="UP001195963">
    <property type="component" value="Unassembled WGS sequence"/>
</dbReference>
<organism evidence="4 5">
    <name type="scientific">Shewanella nanhaiensis</name>
    <dbReference type="NCBI Taxonomy" id="2864872"/>
    <lineage>
        <taxon>Bacteria</taxon>
        <taxon>Pseudomonadati</taxon>
        <taxon>Pseudomonadota</taxon>
        <taxon>Gammaproteobacteria</taxon>
        <taxon>Alteromonadales</taxon>
        <taxon>Shewanellaceae</taxon>
        <taxon>Shewanella</taxon>
    </lineage>
</organism>
<feature type="chain" id="PRO_5047488279" evidence="2">
    <location>
        <begin position="22"/>
        <end position="883"/>
    </location>
</feature>
<comment type="similarity">
    <text evidence="1">Belongs to the intimin/invasin family.</text>
</comment>
<proteinExistence type="inferred from homology"/>
<dbReference type="PROSITE" id="PS51127">
    <property type="entry name" value="BIG1"/>
    <property type="match status" value="1"/>
</dbReference>
<dbReference type="Gene3D" id="2.60.40.10">
    <property type="entry name" value="Immunoglobulins"/>
    <property type="match status" value="4"/>
</dbReference>
<accession>A0ABS7DZG3</accession>
<dbReference type="InterPro" id="IPR003344">
    <property type="entry name" value="Big_1_dom"/>
</dbReference>
<dbReference type="EMBL" id="JAHZST010000002">
    <property type="protein sequence ID" value="MBW8182805.1"/>
    <property type="molecule type" value="Genomic_DNA"/>
</dbReference>
<sequence length="883" mass="91040">MRLIKTALVLPISLIALSLLGGCNGSSDDSSGGGENSGEYALSLSYKTVVDGQCAEATNDLSFSSNASICVVANLTQGGKASSGGLVSFSASLGTISPATKLTNSSGLAEVILTPVTGTQGAGTVTAQFDTKAAENNILSVERNYEFTSTAAPSEPKFTLNSAIINGTTVVTQFKADETVQLQAQFLNEQGQGVAGKKATFTAGNANLNPNSALTKENGIAQVSYTPTESELGAANFSVTLDDEGKTYQSSGLYEVLAKDAVSDDGIIVIGYFSEDGNTFTENELATTLPLVAGSRTVSAGGTFGVTADLATKNNDGSYTRLQTPTSVSFSSSCILSNSASIDSPVTTLSGTASSTFQNTNCSGNSSRDDQIIASVVAGNQTISATLDFVLARQTLANISFISAEPASIRIKGAGGTGTSESSLITFKVSDANGQAIAQQPVDFTLDTTIGGISFANGDNSTSNTSNSFGLVSATVLSGTVPTPVRVLATATANNESVSSQSEQLTVNTGLPQQLGFSLSTSVFNPEAGDFNGETASITAYASDSFGNPAPDDTVIQFTSEGGQIEPKCLTQNGTCSVTWTSASPRVPDHRITVLAYALGHETFFDTNGNNVFDDKDLNGQGGDGGAITSACLDYNGDATTCIGDGFDIEAFHTQGFNDLSDAFRNDNESGRDESGRYISVNGQGTGYTSGEPYFSTESKPDYNLEDGKFNGPQCVSLLSEEQAICGQGQANKTYIRKALVMTMSGSNAGFIIKQNGTKVFDSTDGTNITLTPIPAGATARFSVQFFDSAGQIMPATSNLSVSVNNGELDFSGFTVANTTSGSTNCLANKSENCGTTTGFSLTNDIDPTSTGEPAKSSNINIEVLTPKSIKSSVTLNIELSGT</sequence>
<evidence type="ECO:0000313" key="4">
    <source>
        <dbReference type="EMBL" id="MBW8182805.1"/>
    </source>
</evidence>
<evidence type="ECO:0000256" key="2">
    <source>
        <dbReference type="SAM" id="SignalP"/>
    </source>
</evidence>
<protein>
    <submittedName>
        <fullName evidence="4">Ig-like domain-containing protein</fullName>
    </submittedName>
</protein>
<feature type="domain" description="Big-1" evidence="3">
    <location>
        <begin position="161"/>
        <end position="256"/>
    </location>
</feature>
<comment type="caution">
    <text evidence="4">The sequence shown here is derived from an EMBL/GenBank/DDBJ whole genome shotgun (WGS) entry which is preliminary data.</text>
</comment>
<keyword evidence="2" id="KW-0732">Signal</keyword>
<feature type="signal peptide" evidence="2">
    <location>
        <begin position="1"/>
        <end position="21"/>
    </location>
</feature>
<evidence type="ECO:0000259" key="3">
    <source>
        <dbReference type="PROSITE" id="PS51127"/>
    </source>
</evidence>
<dbReference type="SUPFAM" id="SSF49373">
    <property type="entry name" value="Invasin/intimin cell-adhesion fragments"/>
    <property type="match status" value="3"/>
</dbReference>
<evidence type="ECO:0000313" key="5">
    <source>
        <dbReference type="Proteomes" id="UP001195963"/>
    </source>
</evidence>
<dbReference type="PROSITE" id="PS51257">
    <property type="entry name" value="PROKAR_LIPOPROTEIN"/>
    <property type="match status" value="1"/>
</dbReference>
<name>A0ABS7DZG3_9GAMM</name>